<dbReference type="OrthoDB" id="9801684at2"/>
<feature type="domain" description="DUF4143" evidence="2">
    <location>
        <begin position="199"/>
        <end position="345"/>
    </location>
</feature>
<accession>C2ENZ5</accession>
<dbReference type="Proteomes" id="UP000005583">
    <property type="component" value="Unassembled WGS sequence"/>
</dbReference>
<dbReference type="InterPro" id="IPR041682">
    <property type="entry name" value="AAA_14"/>
</dbReference>
<keyword evidence="4" id="KW-1185">Reference proteome</keyword>
<dbReference type="AlphaFoldDB" id="C2ENZ5"/>
<dbReference type="InterPro" id="IPR025420">
    <property type="entry name" value="DUF4143"/>
</dbReference>
<evidence type="ECO:0000313" key="4">
    <source>
        <dbReference type="Proteomes" id="UP000005583"/>
    </source>
</evidence>
<dbReference type="PATRIC" id="fig|525365.8.peg.2098"/>
<feature type="domain" description="AAA" evidence="1">
    <location>
        <begin position="20"/>
        <end position="149"/>
    </location>
</feature>
<dbReference type="Pfam" id="PF13635">
    <property type="entry name" value="DUF4143"/>
    <property type="match status" value="1"/>
</dbReference>
<dbReference type="EMBL" id="ACGU01000064">
    <property type="protein sequence ID" value="EEJ71778.1"/>
    <property type="molecule type" value="Genomic_DNA"/>
</dbReference>
<evidence type="ECO:0000259" key="2">
    <source>
        <dbReference type="Pfam" id="PF13635"/>
    </source>
</evidence>
<dbReference type="Pfam" id="PF13173">
    <property type="entry name" value="AAA_14"/>
    <property type="match status" value="1"/>
</dbReference>
<dbReference type="SUPFAM" id="SSF52540">
    <property type="entry name" value="P-loop containing nucleoside triphosphate hydrolases"/>
    <property type="match status" value="1"/>
</dbReference>
<organism evidence="3 4">
    <name type="scientific">Lactobacillus ultunensis DSM 16047</name>
    <dbReference type="NCBI Taxonomy" id="525365"/>
    <lineage>
        <taxon>Bacteria</taxon>
        <taxon>Bacillati</taxon>
        <taxon>Bacillota</taxon>
        <taxon>Bacilli</taxon>
        <taxon>Lactobacillales</taxon>
        <taxon>Lactobacillaceae</taxon>
        <taxon>Lactobacillus</taxon>
    </lineage>
</organism>
<dbReference type="eggNOG" id="COG1373">
    <property type="taxonomic scope" value="Bacteria"/>
</dbReference>
<proteinExistence type="predicted"/>
<evidence type="ECO:0000259" key="1">
    <source>
        <dbReference type="Pfam" id="PF13173"/>
    </source>
</evidence>
<dbReference type="PANTHER" id="PTHR33295:SF20">
    <property type="entry name" value="ATPASE"/>
    <property type="match status" value="1"/>
</dbReference>
<gene>
    <name evidence="3" type="ORF">HMPREF0548_1391</name>
</gene>
<evidence type="ECO:0008006" key="5">
    <source>
        <dbReference type="Google" id="ProtNLM"/>
    </source>
</evidence>
<reference evidence="3 4" key="1">
    <citation type="submission" date="2009-01" db="EMBL/GenBank/DDBJ databases">
        <authorList>
            <person name="Qin X."/>
            <person name="Bachman B."/>
            <person name="Battles P."/>
            <person name="Bell A."/>
            <person name="Bess C."/>
            <person name="Bickham C."/>
            <person name="Chaboub L."/>
            <person name="Chen D."/>
            <person name="Coyle M."/>
            <person name="Deiros D.R."/>
            <person name="Dinh H."/>
            <person name="Forbes L."/>
            <person name="Fowler G."/>
            <person name="Francisco L."/>
            <person name="Fu Q."/>
            <person name="Gubbala S."/>
            <person name="Hale W."/>
            <person name="Han Y."/>
            <person name="Hemphill L."/>
            <person name="Highlander S.K."/>
            <person name="Hirani K."/>
            <person name="Hogues M."/>
            <person name="Jackson L."/>
            <person name="Jakkamsetti A."/>
            <person name="Javaid M."/>
            <person name="Jiang H."/>
            <person name="Korchina V."/>
            <person name="Kovar C."/>
            <person name="Lara F."/>
            <person name="Lee S."/>
            <person name="Mata R."/>
            <person name="Mathew T."/>
            <person name="Moen C."/>
            <person name="Morales K."/>
            <person name="Munidasa M."/>
            <person name="Nazareth L."/>
            <person name="Ngo R."/>
            <person name="Nguyen L."/>
            <person name="Okwuonu G."/>
            <person name="Ongeri F."/>
            <person name="Patil S."/>
            <person name="Petrosino J."/>
            <person name="Pham C."/>
            <person name="Pham P."/>
            <person name="Pu L.-L."/>
            <person name="Puazo M."/>
            <person name="Raj R."/>
            <person name="Reid J."/>
            <person name="Rouhana J."/>
            <person name="Saada N."/>
            <person name="Shang Y."/>
            <person name="Simmons D."/>
            <person name="Thornton R."/>
            <person name="Warren J."/>
            <person name="Weissenberger G."/>
            <person name="Zhang J."/>
            <person name="Zhang L."/>
            <person name="Zhou C."/>
            <person name="Zhu D."/>
            <person name="Muzny D."/>
            <person name="Worley K."/>
            <person name="Gibbs R."/>
        </authorList>
    </citation>
    <scope>NUCLEOTIDE SEQUENCE [LARGE SCALE GENOMIC DNA]</scope>
    <source>
        <strain evidence="3 4">DSM 16047</strain>
    </source>
</reference>
<comment type="caution">
    <text evidence="3">The sequence shown here is derived from an EMBL/GenBank/DDBJ whole genome shotgun (WGS) entry which is preliminary data.</text>
</comment>
<dbReference type="HOGENOM" id="CLU_041527_1_1_9"/>
<protein>
    <recommendedName>
        <fullName evidence="5">AAA domain-containing protein</fullName>
    </recommendedName>
</protein>
<dbReference type="STRING" id="525365.HMPREF0548_1391"/>
<sequence length="399" mass="45918">MLKRTYYLNQLKDLTNNDFVKVITGVRRSGKSVLLMQYRDYLKENDVPPEDIIYLNMESYEMSMVRDEATLHKVLDPLMPKNHHFYLLLDEIQNVDGWQRVINGVRVSFDCDITVTGSNAKMLSGELATMLSGRYVQIPIYPFSFKEFLQVKGISEDSDRLIKAFREYRNYGGFPAVVLAKENIKDTILSGIYDAVILNDVAARGNLRDISVLRDIVGFLADDVGQLIKPTKIANTLTSNQIKTNVHTVQRYMDLLEDAFLFYKVDQYDLRGKKFLSNNGKYFIVDTGLRRQAIGRRAGNYGNQLENIVYLELKRRGYDVSVGKLDDVEIDFIARKVDDVEYIQVTRQIPENTHETDNLLKLKTGFKRMVITEEIPENTRIEGIPIVNVVDWLLDNKNG</sequence>
<evidence type="ECO:0000313" key="3">
    <source>
        <dbReference type="EMBL" id="EEJ71778.1"/>
    </source>
</evidence>
<dbReference type="PANTHER" id="PTHR33295">
    <property type="entry name" value="ATPASE"/>
    <property type="match status" value="1"/>
</dbReference>
<dbReference type="InterPro" id="IPR027417">
    <property type="entry name" value="P-loop_NTPase"/>
</dbReference>
<dbReference type="RefSeq" id="WP_007125886.1">
    <property type="nucleotide sequence ID" value="NZ_AZFO01000008.1"/>
</dbReference>
<name>C2ENZ5_9LACO</name>